<evidence type="ECO:0000313" key="2">
    <source>
        <dbReference type="Proteomes" id="UP001139104"/>
    </source>
</evidence>
<name>A0ABS9Z2V9_9HYPH</name>
<comment type="caution">
    <text evidence="1">The sequence shown here is derived from an EMBL/GenBank/DDBJ whole genome shotgun (WGS) entry which is preliminary data.</text>
</comment>
<evidence type="ECO:0000313" key="1">
    <source>
        <dbReference type="EMBL" id="MCI4681948.1"/>
    </source>
</evidence>
<accession>A0ABS9Z2V9</accession>
<dbReference type="EMBL" id="JAIVFP010000001">
    <property type="protein sequence ID" value="MCI4681948.1"/>
    <property type="molecule type" value="Genomic_DNA"/>
</dbReference>
<dbReference type="RefSeq" id="WP_243065985.1">
    <property type="nucleotide sequence ID" value="NZ_JAIVFK010000049.1"/>
</dbReference>
<dbReference type="Proteomes" id="UP001139104">
    <property type="component" value="Unassembled WGS sequence"/>
</dbReference>
<gene>
    <name evidence="1" type="ORF">K2U94_04080</name>
</gene>
<reference evidence="1" key="1">
    <citation type="journal article" date="2022" name="ISME J.">
        <title>Identification of active gaseous-alkane degraders at natural gas seeps.</title>
        <authorList>
            <person name="Farhan Ul Haque M."/>
            <person name="Hernandez M."/>
            <person name="Crombie A.T."/>
            <person name="Murrell J.C."/>
        </authorList>
    </citation>
    <scope>NUCLEOTIDE SEQUENCE</scope>
    <source>
        <strain evidence="1">PC2</strain>
    </source>
</reference>
<sequence>MRIGSSKELQNETLTSLGKISAASDWRGAGDAGDANVFKLKALRQLMRAAEDYDADALLDVDYTEETLARAEHPGAAPLKRVCATAVAVKLKSA</sequence>
<proteinExistence type="predicted"/>
<organism evidence="1 2">
    <name type="scientific">Candidatus Rhodoblastus alkanivorans</name>
    <dbReference type="NCBI Taxonomy" id="2954117"/>
    <lineage>
        <taxon>Bacteria</taxon>
        <taxon>Pseudomonadati</taxon>
        <taxon>Pseudomonadota</taxon>
        <taxon>Alphaproteobacteria</taxon>
        <taxon>Hyphomicrobiales</taxon>
        <taxon>Rhodoblastaceae</taxon>
        <taxon>Rhodoblastus</taxon>
    </lineage>
</organism>
<protein>
    <submittedName>
        <fullName evidence="1">Uncharacterized protein</fullName>
    </submittedName>
</protein>
<keyword evidence="2" id="KW-1185">Reference proteome</keyword>